<reference evidence="3" key="1">
    <citation type="journal article" date="2019" name="Int. J. Syst. Evol. Microbiol.">
        <title>The Global Catalogue of Microorganisms (GCM) 10K type strain sequencing project: providing services to taxonomists for standard genome sequencing and annotation.</title>
        <authorList>
            <consortium name="The Broad Institute Genomics Platform"/>
            <consortium name="The Broad Institute Genome Sequencing Center for Infectious Disease"/>
            <person name="Wu L."/>
            <person name="Ma J."/>
        </authorList>
    </citation>
    <scope>NUCLEOTIDE SEQUENCE [LARGE SCALE GENOMIC DNA]</scope>
    <source>
        <strain evidence="3">CCUG 53519</strain>
    </source>
</reference>
<feature type="domain" description="ORF6C" evidence="1">
    <location>
        <begin position="145"/>
        <end position="246"/>
    </location>
</feature>
<dbReference type="InterPro" id="IPR018878">
    <property type="entry name" value="ORF6C_dom"/>
</dbReference>
<organism evidence="2 3">
    <name type="scientific">Paenibacillus provencensis</name>
    <dbReference type="NCBI Taxonomy" id="441151"/>
    <lineage>
        <taxon>Bacteria</taxon>
        <taxon>Bacillati</taxon>
        <taxon>Bacillota</taxon>
        <taxon>Bacilli</taxon>
        <taxon>Bacillales</taxon>
        <taxon>Paenibacillaceae</taxon>
        <taxon>Paenibacillus</taxon>
    </lineage>
</organism>
<dbReference type="EMBL" id="JBHTKX010000001">
    <property type="protein sequence ID" value="MFD1126647.1"/>
    <property type="molecule type" value="Genomic_DNA"/>
</dbReference>
<gene>
    <name evidence="2" type="ORF">ACFQ3J_00465</name>
</gene>
<name>A0ABW3PS70_9BACL</name>
<comment type="caution">
    <text evidence="2">The sequence shown here is derived from an EMBL/GenBank/DDBJ whole genome shotgun (WGS) entry which is preliminary data.</text>
</comment>
<accession>A0ABW3PS70</accession>
<protein>
    <submittedName>
        <fullName evidence="2">ORF6C domain-containing protein</fullName>
    </submittedName>
</protein>
<keyword evidence="3" id="KW-1185">Reference proteome</keyword>
<proteinExistence type="predicted"/>
<sequence>MNNSELLIESKTLRESVIERIEVLDKVKKLIMLPDDINTTIELAADFYEVDAEIIKKTIQRNKEELLTDGLQVIKGKELRDLKSMSAIPKNTPSLTLIPRRALLRIGMLLQDSSVAIEVRTQLLDQEQAKPVNDFSSLSPQLQFMIQMEQRTNDLENKQLELNQTVRHLSLVVDNEIWITDHQRAEIKQSVLSRVGKLKRQGLDAHFQGAFSDLNKFFGVPKYDKIKRVDFEQAMDFVSGWYPKKKAINN</sequence>
<evidence type="ECO:0000313" key="2">
    <source>
        <dbReference type="EMBL" id="MFD1126647.1"/>
    </source>
</evidence>
<evidence type="ECO:0000313" key="3">
    <source>
        <dbReference type="Proteomes" id="UP001597169"/>
    </source>
</evidence>
<dbReference type="Pfam" id="PF10552">
    <property type="entry name" value="ORF6C"/>
    <property type="match status" value="1"/>
</dbReference>
<dbReference type="Proteomes" id="UP001597169">
    <property type="component" value="Unassembled WGS sequence"/>
</dbReference>
<evidence type="ECO:0000259" key="1">
    <source>
        <dbReference type="Pfam" id="PF10552"/>
    </source>
</evidence>
<dbReference type="RefSeq" id="WP_379292263.1">
    <property type="nucleotide sequence ID" value="NZ_JBHTKX010000001.1"/>
</dbReference>